<evidence type="ECO:0000313" key="2">
    <source>
        <dbReference type="Proteomes" id="UP000664628"/>
    </source>
</evidence>
<organism evidence="1 2">
    <name type="scientific">Fibrella forsythiae</name>
    <dbReference type="NCBI Taxonomy" id="2817061"/>
    <lineage>
        <taxon>Bacteria</taxon>
        <taxon>Pseudomonadati</taxon>
        <taxon>Bacteroidota</taxon>
        <taxon>Cytophagia</taxon>
        <taxon>Cytophagales</taxon>
        <taxon>Spirosomataceae</taxon>
        <taxon>Fibrella</taxon>
    </lineage>
</organism>
<dbReference type="EMBL" id="JAFMYW010000001">
    <property type="protein sequence ID" value="MBO0947228.1"/>
    <property type="molecule type" value="Genomic_DNA"/>
</dbReference>
<reference evidence="1 2" key="1">
    <citation type="submission" date="2021-03" db="EMBL/GenBank/DDBJ databases">
        <title>Fibrella sp. HMF5405 genome sequencing and assembly.</title>
        <authorList>
            <person name="Kang H."/>
            <person name="Kim H."/>
            <person name="Bae S."/>
            <person name="Joh K."/>
        </authorList>
    </citation>
    <scope>NUCLEOTIDE SEQUENCE [LARGE SCALE GENOMIC DNA]</scope>
    <source>
        <strain evidence="1 2">HMF5405</strain>
    </source>
</reference>
<keyword evidence="2" id="KW-1185">Reference proteome</keyword>
<proteinExistence type="predicted"/>
<dbReference type="RefSeq" id="WP_207327145.1">
    <property type="nucleotide sequence ID" value="NZ_JAFMYW010000001.1"/>
</dbReference>
<dbReference type="Proteomes" id="UP000664628">
    <property type="component" value="Unassembled WGS sequence"/>
</dbReference>
<name>A0ABS3JB60_9BACT</name>
<gene>
    <name evidence="1" type="ORF">J2I46_01445</name>
</gene>
<accession>A0ABS3JB60</accession>
<comment type="caution">
    <text evidence="1">The sequence shown here is derived from an EMBL/GenBank/DDBJ whole genome shotgun (WGS) entry which is preliminary data.</text>
</comment>
<sequence length="122" mass="13611">MTTYTITNDRYSNTPDEVTFDQLIELCQDAEFDTNLIERGGKVYDSKGEVVAEKVAMFDDSETQAICESATSETVVRFAPKNSFTAKVQDMMYNGEIWGVYQDESGVVAQDTEGNTYPAFAN</sequence>
<evidence type="ECO:0000313" key="1">
    <source>
        <dbReference type="EMBL" id="MBO0947228.1"/>
    </source>
</evidence>
<protein>
    <submittedName>
        <fullName evidence="1">Uncharacterized protein</fullName>
    </submittedName>
</protein>